<keyword evidence="3" id="KW-1185">Reference proteome</keyword>
<protein>
    <recommendedName>
        <fullName evidence="4">Secreted protein</fullName>
    </recommendedName>
</protein>
<sequence>MTRLRHLLTASTVVAASLLTAVLATTPAEAAGKSWGKLYARDDSGKLARAYGDFANNGGVYATVGANWDDLRRSDHNPVYVEAEFFFLKNGMWESAGTTQTPRTDTSASGSMSRKLRHDAHGARAVIKVCVDRAHWSDICSPQAVVSFSY</sequence>
<organism evidence="2 3">
    <name type="scientific">Streptomyces cirratus</name>
    <dbReference type="NCBI Taxonomy" id="68187"/>
    <lineage>
        <taxon>Bacteria</taxon>
        <taxon>Bacillati</taxon>
        <taxon>Actinomycetota</taxon>
        <taxon>Actinomycetes</taxon>
        <taxon>Kitasatosporales</taxon>
        <taxon>Streptomycetaceae</taxon>
        <taxon>Streptomyces</taxon>
    </lineage>
</organism>
<feature type="chain" id="PRO_5046299016" description="Secreted protein" evidence="1">
    <location>
        <begin position="31"/>
        <end position="150"/>
    </location>
</feature>
<reference evidence="3" key="1">
    <citation type="journal article" date="2019" name="Int. J. Syst. Evol. Microbiol.">
        <title>The Global Catalogue of Microorganisms (GCM) 10K type strain sequencing project: providing services to taxonomists for standard genome sequencing and annotation.</title>
        <authorList>
            <consortium name="The Broad Institute Genomics Platform"/>
            <consortium name="The Broad Institute Genome Sequencing Center for Infectious Disease"/>
            <person name="Wu L."/>
            <person name="Ma J."/>
        </authorList>
    </citation>
    <scope>NUCLEOTIDE SEQUENCE [LARGE SCALE GENOMIC DNA]</scope>
    <source>
        <strain evidence="3">JCM 4738</strain>
    </source>
</reference>
<gene>
    <name evidence="2" type="ORF">GCM10010347_65320</name>
</gene>
<dbReference type="RefSeq" id="WP_190187843.1">
    <property type="nucleotide sequence ID" value="NZ_BMVP01000028.1"/>
</dbReference>
<evidence type="ECO:0008006" key="4">
    <source>
        <dbReference type="Google" id="ProtNLM"/>
    </source>
</evidence>
<dbReference type="EMBL" id="BMVP01000028">
    <property type="protein sequence ID" value="GHB85355.1"/>
    <property type="molecule type" value="Genomic_DNA"/>
</dbReference>
<evidence type="ECO:0000313" key="3">
    <source>
        <dbReference type="Proteomes" id="UP000642673"/>
    </source>
</evidence>
<keyword evidence="1" id="KW-0732">Signal</keyword>
<accession>A0ABQ3F5G7</accession>
<evidence type="ECO:0000256" key="1">
    <source>
        <dbReference type="SAM" id="SignalP"/>
    </source>
</evidence>
<feature type="signal peptide" evidence="1">
    <location>
        <begin position="1"/>
        <end position="30"/>
    </location>
</feature>
<name>A0ABQ3F5G7_9ACTN</name>
<comment type="caution">
    <text evidence="2">The sequence shown here is derived from an EMBL/GenBank/DDBJ whole genome shotgun (WGS) entry which is preliminary data.</text>
</comment>
<proteinExistence type="predicted"/>
<evidence type="ECO:0000313" key="2">
    <source>
        <dbReference type="EMBL" id="GHB85355.1"/>
    </source>
</evidence>
<dbReference type="Proteomes" id="UP000642673">
    <property type="component" value="Unassembled WGS sequence"/>
</dbReference>